<dbReference type="OrthoDB" id="9274793at2759"/>
<evidence type="ECO:0000256" key="1">
    <source>
        <dbReference type="ARBA" id="ARBA00004613"/>
    </source>
</evidence>
<evidence type="ECO:0000256" key="2">
    <source>
        <dbReference type="ARBA" id="ARBA00010448"/>
    </source>
</evidence>
<evidence type="ECO:0000256" key="6">
    <source>
        <dbReference type="ARBA" id="ARBA00023180"/>
    </source>
</evidence>
<dbReference type="GO" id="GO:0005149">
    <property type="term" value="F:interleukin-1 receptor binding"/>
    <property type="evidence" value="ECO:0007669"/>
    <property type="project" value="UniProtKB-UniRule"/>
</dbReference>
<dbReference type="InterPro" id="IPR020877">
    <property type="entry name" value="IL-1_CS"/>
</dbReference>
<dbReference type="InterPro" id="IPR000975">
    <property type="entry name" value="IL-1_fam"/>
</dbReference>
<keyword evidence="3 8" id="KW-0964">Secreted</keyword>
<dbReference type="PANTHER" id="PTHR10078">
    <property type="entry name" value="INTERLEUKIN-1 FAMILY MEMBER"/>
    <property type="match status" value="1"/>
</dbReference>
<reference evidence="10" key="1">
    <citation type="submission" date="2025-08" db="UniProtKB">
        <authorList>
            <consortium name="RefSeq"/>
        </authorList>
    </citation>
    <scope>IDENTIFICATION</scope>
</reference>
<evidence type="ECO:0000256" key="4">
    <source>
        <dbReference type="ARBA" id="ARBA00022729"/>
    </source>
</evidence>
<dbReference type="AlphaFoldDB" id="A0A6J0IN20"/>
<keyword evidence="6" id="KW-0325">Glycoprotein</keyword>
<dbReference type="Gene3D" id="2.80.10.50">
    <property type="match status" value="1"/>
</dbReference>
<evidence type="ECO:0000256" key="3">
    <source>
        <dbReference type="ARBA" id="ARBA00022525"/>
    </source>
</evidence>
<accession>A0A6J0IN20</accession>
<protein>
    <recommendedName>
        <fullName evidence="8">Interleukin-1</fullName>
    </recommendedName>
</protein>
<organism evidence="9 10">
    <name type="scientific">Lepidothrix coronata</name>
    <name type="common">blue-crowned manakin</name>
    <dbReference type="NCBI Taxonomy" id="321398"/>
    <lineage>
        <taxon>Eukaryota</taxon>
        <taxon>Metazoa</taxon>
        <taxon>Chordata</taxon>
        <taxon>Craniata</taxon>
        <taxon>Vertebrata</taxon>
        <taxon>Euteleostomi</taxon>
        <taxon>Archelosauria</taxon>
        <taxon>Archosauria</taxon>
        <taxon>Dinosauria</taxon>
        <taxon>Saurischia</taxon>
        <taxon>Theropoda</taxon>
        <taxon>Coelurosauria</taxon>
        <taxon>Aves</taxon>
        <taxon>Neognathae</taxon>
        <taxon>Neoaves</taxon>
        <taxon>Telluraves</taxon>
        <taxon>Australaves</taxon>
        <taxon>Passeriformes</taxon>
        <taxon>Pipridae</taxon>
        <taxon>Lepidothrix</taxon>
    </lineage>
</organism>
<comment type="subcellular location">
    <subcellularLocation>
        <location evidence="1 8">Secreted</location>
    </subcellularLocation>
</comment>
<dbReference type="InterPro" id="IPR003297">
    <property type="entry name" value="IL-1RA/IL-36"/>
</dbReference>
<gene>
    <name evidence="10" type="primary">LOC108505651</name>
</gene>
<keyword evidence="5" id="KW-1015">Disulfide bond</keyword>
<proteinExistence type="inferred from homology"/>
<sequence>MEASPRSLHMRYPPWATQRCPRRSCGPPAFLTAHAYDAPSRWRNREGAAPSLGRLWVRDPLRPVGGRTDPLSCPRVAPLNVSPRVSPPREAEGFSPCQAPTLQTKVFQYRLWDVNQKSLYLRDDQLLAGHLQGANAALEEKVFWVPNRAFEPTRLPVILGIRNGTRCLASPPKNSTTPALQLQAVDIRELPHTGEASAAFTFFRSYKDGLWRFESAANPGWFLCTSARGHQPLALSRSHDATHLLDFYFQLC</sequence>
<dbReference type="GO" id="GO:0010628">
    <property type="term" value="P:positive regulation of gene expression"/>
    <property type="evidence" value="ECO:0007669"/>
    <property type="project" value="TreeGrafter"/>
</dbReference>
<dbReference type="PROSITE" id="PS00253">
    <property type="entry name" value="INTERLEUKIN_1"/>
    <property type="match status" value="1"/>
</dbReference>
<dbReference type="RefSeq" id="XP_017687374.1">
    <property type="nucleotide sequence ID" value="XM_017831885.1"/>
</dbReference>
<evidence type="ECO:0000256" key="7">
    <source>
        <dbReference type="ARBA" id="ARBA00034096"/>
    </source>
</evidence>
<dbReference type="GeneID" id="108505651"/>
<evidence type="ECO:0000256" key="5">
    <source>
        <dbReference type="ARBA" id="ARBA00023157"/>
    </source>
</evidence>
<keyword evidence="4" id="KW-0732">Signal</keyword>
<dbReference type="PRINTS" id="PR01360">
    <property type="entry name" value="INTRLEUKIN1X"/>
</dbReference>
<dbReference type="InterPro" id="IPR008996">
    <property type="entry name" value="IL1/FGF"/>
</dbReference>
<dbReference type="Proteomes" id="UP000504624">
    <property type="component" value="Unplaced"/>
</dbReference>
<keyword evidence="9" id="KW-1185">Reference proteome</keyword>
<dbReference type="GO" id="GO:0005125">
    <property type="term" value="F:cytokine activity"/>
    <property type="evidence" value="ECO:0007669"/>
    <property type="project" value="UniProtKB-UniRule"/>
</dbReference>
<dbReference type="GO" id="GO:0071222">
    <property type="term" value="P:cellular response to lipopolysaccharide"/>
    <property type="evidence" value="ECO:0007669"/>
    <property type="project" value="TreeGrafter"/>
</dbReference>
<dbReference type="CDD" id="cd23297">
    <property type="entry name" value="beta-trefoil_IL1RA"/>
    <property type="match status" value="1"/>
</dbReference>
<dbReference type="SUPFAM" id="SSF50353">
    <property type="entry name" value="Cytokine"/>
    <property type="match status" value="1"/>
</dbReference>
<dbReference type="GO" id="GO:0002437">
    <property type="term" value="P:inflammatory response to antigenic stimulus"/>
    <property type="evidence" value="ECO:0007669"/>
    <property type="project" value="TreeGrafter"/>
</dbReference>
<dbReference type="GO" id="GO:0005615">
    <property type="term" value="C:extracellular space"/>
    <property type="evidence" value="ECO:0007669"/>
    <property type="project" value="InterPro"/>
</dbReference>
<dbReference type="SMART" id="SM00125">
    <property type="entry name" value="IL1"/>
    <property type="match status" value="1"/>
</dbReference>
<dbReference type="PRINTS" id="PR00264">
    <property type="entry name" value="INTERLEUKIN1"/>
</dbReference>
<name>A0A6J0IN20_9PASS</name>
<dbReference type="PANTHER" id="PTHR10078:SF28">
    <property type="entry name" value="INTERLEUKIN-1 RECEPTOR ANTAGONIST PROTEIN"/>
    <property type="match status" value="1"/>
</dbReference>
<dbReference type="Pfam" id="PF00340">
    <property type="entry name" value="IL1"/>
    <property type="match status" value="1"/>
</dbReference>
<evidence type="ECO:0000256" key="8">
    <source>
        <dbReference type="RuleBase" id="RU003753"/>
    </source>
</evidence>
<comment type="function">
    <text evidence="7">Anti-inflammatory antagonist of interleukin-1 family of proinflammatory cytokines such as interleukin-1beta/IL1B and interleukin-1alpha/IL1A. Protects from immune dysregulation and uncontrolled systemic inflammation triggered by IL1 for a range of innate stimulatory agents such as pathogens.</text>
</comment>
<comment type="similarity">
    <text evidence="2 8">Belongs to the IL-1 family.</text>
</comment>
<evidence type="ECO:0000313" key="10">
    <source>
        <dbReference type="RefSeq" id="XP_017687374.1"/>
    </source>
</evidence>
<dbReference type="GO" id="GO:0019221">
    <property type="term" value="P:cytokine-mediated signaling pathway"/>
    <property type="evidence" value="ECO:0007669"/>
    <property type="project" value="TreeGrafter"/>
</dbReference>
<evidence type="ECO:0000313" key="9">
    <source>
        <dbReference type="Proteomes" id="UP000504624"/>
    </source>
</evidence>